<comment type="caution">
    <text evidence="1">The sequence shown here is derived from an EMBL/GenBank/DDBJ whole genome shotgun (WGS) entry which is preliminary data.</text>
</comment>
<evidence type="ECO:0000313" key="1">
    <source>
        <dbReference type="EMBL" id="KAJ3479508.1"/>
    </source>
</evidence>
<gene>
    <name evidence="1" type="ORF">NLG97_g8300</name>
</gene>
<dbReference type="Proteomes" id="UP001148737">
    <property type="component" value="Unassembled WGS sequence"/>
</dbReference>
<proteinExistence type="predicted"/>
<evidence type="ECO:0000313" key="2">
    <source>
        <dbReference type="Proteomes" id="UP001148737"/>
    </source>
</evidence>
<organism evidence="1 2">
    <name type="scientific">Lecanicillium saksenae</name>
    <dbReference type="NCBI Taxonomy" id="468837"/>
    <lineage>
        <taxon>Eukaryota</taxon>
        <taxon>Fungi</taxon>
        <taxon>Dikarya</taxon>
        <taxon>Ascomycota</taxon>
        <taxon>Pezizomycotina</taxon>
        <taxon>Sordariomycetes</taxon>
        <taxon>Hypocreomycetidae</taxon>
        <taxon>Hypocreales</taxon>
        <taxon>Cordycipitaceae</taxon>
        <taxon>Lecanicillium</taxon>
    </lineage>
</organism>
<keyword evidence="2" id="KW-1185">Reference proteome</keyword>
<protein>
    <submittedName>
        <fullName evidence="1">Uncharacterized protein</fullName>
    </submittedName>
</protein>
<reference evidence="1" key="1">
    <citation type="submission" date="2022-07" db="EMBL/GenBank/DDBJ databases">
        <title>Genome Sequence of Lecanicillium saksenae.</title>
        <authorList>
            <person name="Buettner E."/>
        </authorList>
    </citation>
    <scope>NUCLEOTIDE SEQUENCE</scope>
    <source>
        <strain evidence="1">VT-O1</strain>
    </source>
</reference>
<dbReference type="EMBL" id="JANAKD010001434">
    <property type="protein sequence ID" value="KAJ3479508.1"/>
    <property type="molecule type" value="Genomic_DNA"/>
</dbReference>
<accession>A0ACC1QKX9</accession>
<sequence>MTLLTSVLAAGAFALQVAAGKPNIVFIMTDDQDKLMDSTAYQPLLKKYIADEGTTFNKHFCTVALCCPSRVSLLTGKAAHNTNVTDVQGPYGGYPKFIKEGHNSNYLPVWLQAAGYETYYTGKLMNQHGIRTYNNPYPKGWTRTDCKKPPCPFSSKLDQLAHSLSPTRPWYLQVLGVHHDAR</sequence>
<name>A0ACC1QKX9_9HYPO</name>